<dbReference type="GO" id="GO:0006744">
    <property type="term" value="P:ubiquinone biosynthetic process"/>
    <property type="evidence" value="ECO:0007669"/>
    <property type="project" value="TreeGrafter"/>
</dbReference>
<dbReference type="InterPro" id="IPR004147">
    <property type="entry name" value="ABC1_dom"/>
</dbReference>
<gene>
    <name evidence="8" type="primary">coq8a_1</name>
    <name evidence="8" type="ORF">FJT64_013359</name>
</gene>
<keyword evidence="4" id="KW-0547">Nucleotide-binding</keyword>
<dbReference type="OrthoDB" id="201153at2759"/>
<evidence type="ECO:0000256" key="6">
    <source>
        <dbReference type="SAM" id="MobiDB-lite"/>
    </source>
</evidence>
<dbReference type="InterPro" id="IPR051409">
    <property type="entry name" value="Atypical_kinase_ADCK"/>
</dbReference>
<keyword evidence="3" id="KW-0808">Transferase</keyword>
<comment type="pathway">
    <text evidence="1">Cofactor biosynthesis; ubiquinone biosynthesis.</text>
</comment>
<reference evidence="8 9" key="1">
    <citation type="submission" date="2019-07" db="EMBL/GenBank/DDBJ databases">
        <title>Draft genome assembly of a fouling barnacle, Amphibalanus amphitrite (Darwin, 1854): The first reference genome for Thecostraca.</title>
        <authorList>
            <person name="Kim W."/>
        </authorList>
    </citation>
    <scope>NUCLEOTIDE SEQUENCE [LARGE SCALE GENOMIC DNA]</scope>
    <source>
        <strain evidence="8">SNU_AA5</strain>
        <tissue evidence="8">Soma without cirri and trophi</tissue>
    </source>
</reference>
<dbReference type="InterPro" id="IPR034646">
    <property type="entry name" value="ADCK3_dom"/>
</dbReference>
<feature type="domain" description="ABC1 atypical kinase-like" evidence="7">
    <location>
        <begin position="254"/>
        <end position="494"/>
    </location>
</feature>
<organism evidence="8 9">
    <name type="scientific">Amphibalanus amphitrite</name>
    <name type="common">Striped barnacle</name>
    <name type="synonym">Balanus amphitrite</name>
    <dbReference type="NCBI Taxonomy" id="1232801"/>
    <lineage>
        <taxon>Eukaryota</taxon>
        <taxon>Metazoa</taxon>
        <taxon>Ecdysozoa</taxon>
        <taxon>Arthropoda</taxon>
        <taxon>Crustacea</taxon>
        <taxon>Multicrustacea</taxon>
        <taxon>Cirripedia</taxon>
        <taxon>Thoracica</taxon>
        <taxon>Thoracicalcarea</taxon>
        <taxon>Balanomorpha</taxon>
        <taxon>Balanoidea</taxon>
        <taxon>Balanidae</taxon>
        <taxon>Amphibalaninae</taxon>
        <taxon>Amphibalanus</taxon>
    </lineage>
</organism>
<keyword evidence="9" id="KW-1185">Reference proteome</keyword>
<feature type="compositionally biased region" description="Polar residues" evidence="6">
    <location>
        <begin position="141"/>
        <end position="150"/>
    </location>
</feature>
<feature type="compositionally biased region" description="Polar residues" evidence="6">
    <location>
        <begin position="59"/>
        <end position="68"/>
    </location>
</feature>
<sequence length="611" mass="67479">MSRLSELARLWRGLELVVWATVRQARLDLGRLAATSSVVRRMPGAVSSASVDRPAVPPQTHSKSTARSQMKPAQRAGDRLSAEGGRLEHAPETTTTNGSELDVNDQTLVTAGPPEASLSQTGPDPTPVVPASSKPALASVGATSATQMSPSARERPVPASRLSRLATFGGLAAGLGAGAIAEMTRRTLGLRSRGGPAAASALLDASPLLTEANAERIVSTLCRVRGAALKLGQILSIQDNALISPQLQNIFERVRQSADFMPRWQMERVMRQQLGDDWRARLETFEERPFAAASIGQVHKATLPDGRRVAIKVQYPGVAQGIDSDINNLMAVLNVASILPEGLFIDNLVAVAKRELDWECDYQREAECAVRMRRLVEPHSDKFYVPEVVGELTTGQVLGMELVEGVPLDQCVGADQRTRNHICSRLVELCMREVFEWRFMQTDPNWSNFFYEPDTGRITLLDFGACREFSKEFIDTYIEIIHGAARHDRQKVLDQSVQLGFLTGYESRAMQDAHVEAVMILGEAFQSEAPFDFGQQSTTRRIQQLVPVMLTQRLCPPPEETYSLHRKMSGVFLLCARLGARISCKQYFEEVYARYRQGSEQCGDDKDRNLE</sequence>
<dbReference type="SUPFAM" id="SSF56112">
    <property type="entry name" value="Protein kinase-like (PK-like)"/>
    <property type="match status" value="1"/>
</dbReference>
<dbReference type="EMBL" id="VIIS01002122">
    <property type="protein sequence ID" value="KAF0288213.1"/>
    <property type="molecule type" value="Genomic_DNA"/>
</dbReference>
<accession>A0A6A4V310</accession>
<feature type="compositionally biased region" description="Polar residues" evidence="6">
    <location>
        <begin position="92"/>
        <end position="109"/>
    </location>
</feature>
<evidence type="ECO:0000259" key="7">
    <source>
        <dbReference type="Pfam" id="PF03109"/>
    </source>
</evidence>
<evidence type="ECO:0000256" key="3">
    <source>
        <dbReference type="ARBA" id="ARBA00022679"/>
    </source>
</evidence>
<evidence type="ECO:0000313" key="8">
    <source>
        <dbReference type="EMBL" id="KAF0288213.1"/>
    </source>
</evidence>
<keyword evidence="8" id="KW-0418">Kinase</keyword>
<comment type="caution">
    <text evidence="8">The sequence shown here is derived from an EMBL/GenBank/DDBJ whole genome shotgun (WGS) entry which is preliminary data.</text>
</comment>
<evidence type="ECO:0000313" key="9">
    <source>
        <dbReference type="Proteomes" id="UP000440578"/>
    </source>
</evidence>
<evidence type="ECO:0000256" key="2">
    <source>
        <dbReference type="ARBA" id="ARBA00009670"/>
    </source>
</evidence>
<evidence type="ECO:0000256" key="5">
    <source>
        <dbReference type="ARBA" id="ARBA00022840"/>
    </source>
</evidence>
<dbReference type="PANTHER" id="PTHR43851">
    <property type="match status" value="1"/>
</dbReference>
<dbReference type="GO" id="GO:0016301">
    <property type="term" value="F:kinase activity"/>
    <property type="evidence" value="ECO:0007669"/>
    <property type="project" value="UniProtKB-KW"/>
</dbReference>
<keyword evidence="5" id="KW-0067">ATP-binding</keyword>
<dbReference type="GO" id="GO:0005524">
    <property type="term" value="F:ATP binding"/>
    <property type="evidence" value="ECO:0007669"/>
    <property type="project" value="UniProtKB-KW"/>
</dbReference>
<feature type="region of interest" description="Disordered" evidence="6">
    <location>
        <begin position="45"/>
        <end position="160"/>
    </location>
</feature>
<comment type="similarity">
    <text evidence="2">Belongs to the protein kinase superfamily. ADCK protein kinase family.</text>
</comment>
<dbReference type="PANTHER" id="PTHR43851:SF3">
    <property type="entry name" value="COENZYME Q8"/>
    <property type="match status" value="1"/>
</dbReference>
<proteinExistence type="inferred from homology"/>
<dbReference type="Proteomes" id="UP000440578">
    <property type="component" value="Unassembled WGS sequence"/>
</dbReference>
<dbReference type="AlphaFoldDB" id="A0A6A4V310"/>
<evidence type="ECO:0000256" key="4">
    <source>
        <dbReference type="ARBA" id="ARBA00022741"/>
    </source>
</evidence>
<dbReference type="Pfam" id="PF03109">
    <property type="entry name" value="ABC1"/>
    <property type="match status" value="1"/>
</dbReference>
<dbReference type="InterPro" id="IPR011009">
    <property type="entry name" value="Kinase-like_dom_sf"/>
</dbReference>
<evidence type="ECO:0000256" key="1">
    <source>
        <dbReference type="ARBA" id="ARBA00004749"/>
    </source>
</evidence>
<dbReference type="CDD" id="cd13970">
    <property type="entry name" value="ABC1_ADCK3"/>
    <property type="match status" value="1"/>
</dbReference>
<protein>
    <submittedName>
        <fullName evidence="8">Atypical kinase COQ8A, mitochondrial</fullName>
    </submittedName>
</protein>
<name>A0A6A4V310_AMPAM</name>
<feature type="compositionally biased region" description="Basic and acidic residues" evidence="6">
    <location>
        <begin position="76"/>
        <end position="91"/>
    </location>
</feature>